<accession>A0A941ETQ0</accession>
<feature type="signal peptide" evidence="1">
    <location>
        <begin position="1"/>
        <end position="34"/>
    </location>
</feature>
<dbReference type="AlphaFoldDB" id="A0A941ETQ0"/>
<name>A0A941ETQ0_9ACTN</name>
<comment type="caution">
    <text evidence="2">The sequence shown here is derived from an EMBL/GenBank/DDBJ whole genome shotgun (WGS) entry which is preliminary data.</text>
</comment>
<dbReference type="EMBL" id="JAGSOG010000037">
    <property type="protein sequence ID" value="MBR7833689.1"/>
    <property type="molecule type" value="Genomic_DNA"/>
</dbReference>
<evidence type="ECO:0008006" key="4">
    <source>
        <dbReference type="Google" id="ProtNLM"/>
    </source>
</evidence>
<keyword evidence="1" id="KW-0732">Signal</keyword>
<evidence type="ECO:0000313" key="2">
    <source>
        <dbReference type="EMBL" id="MBR7833689.1"/>
    </source>
</evidence>
<feature type="chain" id="PRO_5037221378" description="Tat pathway signal sequence domain protein" evidence="1">
    <location>
        <begin position="35"/>
        <end position="215"/>
    </location>
</feature>
<organism evidence="2 3">
    <name type="scientific">Actinospica durhamensis</name>
    <dbReference type="NCBI Taxonomy" id="1508375"/>
    <lineage>
        <taxon>Bacteria</taxon>
        <taxon>Bacillati</taxon>
        <taxon>Actinomycetota</taxon>
        <taxon>Actinomycetes</taxon>
        <taxon>Catenulisporales</taxon>
        <taxon>Actinospicaceae</taxon>
        <taxon>Actinospica</taxon>
    </lineage>
</organism>
<evidence type="ECO:0000256" key="1">
    <source>
        <dbReference type="SAM" id="SignalP"/>
    </source>
</evidence>
<sequence>MPHRRFLHPFKIGGAFAAVLALAVVAGPAASAQAASTGSAAAKSSATSTIATTSYVTAPAKIIGFDAAIAKAHGYVIKKDAQGREYSVKASEAGLSQSALALQPQNEVTLSGNCGSSFMEYTAIGSKKATVYTGFSLVGSSAYYYDWDVAVTDSAGTGTEEFYDYLDSDWSWSTIWLTSHSVTGYSTARVVYGYAYQLDGGICYSELPAASTTLY</sequence>
<dbReference type="RefSeq" id="WP_212528208.1">
    <property type="nucleotide sequence ID" value="NZ_JAGSOG010000037.1"/>
</dbReference>
<protein>
    <recommendedName>
        <fullName evidence="4">Tat pathway signal sequence domain protein</fullName>
    </recommendedName>
</protein>
<gene>
    <name evidence="2" type="ORF">KDL01_10465</name>
</gene>
<reference evidence="2" key="1">
    <citation type="submission" date="2021-04" db="EMBL/GenBank/DDBJ databases">
        <title>Genome based classification of Actinospica acidithermotolerans sp. nov., an actinobacterium isolated from an Indonesian hot spring.</title>
        <authorList>
            <person name="Kusuma A.B."/>
            <person name="Putra K.E."/>
            <person name="Nafisah S."/>
            <person name="Loh J."/>
            <person name="Nouioui I."/>
            <person name="Goodfellow M."/>
        </authorList>
    </citation>
    <scope>NUCLEOTIDE SEQUENCE</scope>
    <source>
        <strain evidence="2">CSCA 57</strain>
    </source>
</reference>
<dbReference type="Proteomes" id="UP000675781">
    <property type="component" value="Unassembled WGS sequence"/>
</dbReference>
<evidence type="ECO:0000313" key="3">
    <source>
        <dbReference type="Proteomes" id="UP000675781"/>
    </source>
</evidence>
<keyword evidence="3" id="KW-1185">Reference proteome</keyword>
<proteinExistence type="predicted"/>